<keyword evidence="2" id="KW-1003">Cell membrane</keyword>
<dbReference type="PANTHER" id="PTHR24241:SF132">
    <property type="entry name" value="NEUROPEPTIDE FF RECEPTOR 2"/>
    <property type="match status" value="1"/>
</dbReference>
<dbReference type="InterPro" id="IPR005395">
    <property type="entry name" value="NPFF_rcpt"/>
</dbReference>
<keyword evidence="7" id="KW-1015">Disulfide bond</keyword>
<evidence type="ECO:0000256" key="17">
    <source>
        <dbReference type="SAM" id="Phobius"/>
    </source>
</evidence>
<name>A0A7L2Q0X0_9PASS</name>
<evidence type="ECO:0000256" key="9">
    <source>
        <dbReference type="ARBA" id="ARBA00023180"/>
    </source>
</evidence>
<evidence type="ECO:0000256" key="15">
    <source>
        <dbReference type="RuleBase" id="RU000688"/>
    </source>
</evidence>
<accession>A0A7L2Q0X0</accession>
<comment type="similarity">
    <text evidence="15">Belongs to the G-protein coupled receptor 1 family.</text>
</comment>
<reference evidence="19 20" key="1">
    <citation type="submission" date="2019-09" db="EMBL/GenBank/DDBJ databases">
        <title>Bird 10,000 Genomes (B10K) Project - Family phase.</title>
        <authorList>
            <person name="Zhang G."/>
        </authorList>
    </citation>
    <scope>NUCLEOTIDE SEQUENCE [LARGE SCALE GENOMIC DNA]</scope>
    <source>
        <strain evidence="19">B10K-DU-002-83</strain>
    </source>
</reference>
<dbReference type="EMBL" id="VYZP01032884">
    <property type="protein sequence ID" value="NXR89696.1"/>
    <property type="molecule type" value="Genomic_DNA"/>
</dbReference>
<evidence type="ECO:0000256" key="1">
    <source>
        <dbReference type="ARBA" id="ARBA00004651"/>
    </source>
</evidence>
<evidence type="ECO:0000256" key="13">
    <source>
        <dbReference type="ARBA" id="ARBA00075893"/>
    </source>
</evidence>
<feature type="transmembrane region" description="Helical" evidence="17">
    <location>
        <begin position="272"/>
        <end position="293"/>
    </location>
</feature>
<evidence type="ECO:0000256" key="14">
    <source>
        <dbReference type="ARBA" id="ARBA00082066"/>
    </source>
</evidence>
<dbReference type="SUPFAM" id="SSF81321">
    <property type="entry name" value="Family A G protein-coupled receptor-like"/>
    <property type="match status" value="1"/>
</dbReference>
<dbReference type="PRINTS" id="PR01570">
    <property type="entry name" value="NPFFRECEPTOR"/>
</dbReference>
<evidence type="ECO:0000256" key="6">
    <source>
        <dbReference type="ARBA" id="ARBA00023136"/>
    </source>
</evidence>
<keyword evidence="3 15" id="KW-0812">Transmembrane</keyword>
<dbReference type="SMART" id="SM01381">
    <property type="entry name" value="7TM_GPCR_Srsx"/>
    <property type="match status" value="1"/>
</dbReference>
<dbReference type="Pfam" id="PF00001">
    <property type="entry name" value="7tm_1"/>
    <property type="match status" value="1"/>
</dbReference>
<evidence type="ECO:0000256" key="12">
    <source>
        <dbReference type="ARBA" id="ARBA00074417"/>
    </source>
</evidence>
<keyword evidence="10 15" id="KW-0807">Transducer</keyword>
<evidence type="ECO:0000256" key="16">
    <source>
        <dbReference type="SAM" id="MobiDB-lite"/>
    </source>
</evidence>
<evidence type="ECO:0000256" key="4">
    <source>
        <dbReference type="ARBA" id="ARBA00022989"/>
    </source>
</evidence>
<proteinExistence type="inferred from homology"/>
<protein>
    <recommendedName>
        <fullName evidence="12">Neuropeptide FF receptor 1</fullName>
    </recommendedName>
    <alternativeName>
        <fullName evidence="14">G-protein coupled receptor 147</fullName>
    </alternativeName>
    <alternativeName>
        <fullName evidence="13">RFamide-related peptide receptor OT7T022</fullName>
    </alternativeName>
</protein>
<dbReference type="GO" id="GO:0008188">
    <property type="term" value="F:neuropeptide receptor activity"/>
    <property type="evidence" value="ECO:0007669"/>
    <property type="project" value="InterPro"/>
</dbReference>
<feature type="non-terminal residue" evidence="19">
    <location>
        <position position="1"/>
    </location>
</feature>
<feature type="domain" description="G-protein coupled receptors family 1 profile" evidence="18">
    <location>
        <begin position="62"/>
        <end position="333"/>
    </location>
</feature>
<dbReference type="Proteomes" id="UP000574191">
    <property type="component" value="Unassembled WGS sequence"/>
</dbReference>
<comment type="function">
    <text evidence="11">Receptor for NPAF (A-18-F-amide) and NPFF (F-8-F-amide) neuropeptides, also known as morphine-modulating peptides. Can also be activated by a variety of naturally occurring or synthetic FMRF-amide like ligands. This receptor mediates its action by association with G proteins that activate a phosphatidylinositol-calcium second messenger system.</text>
</comment>
<feature type="non-terminal residue" evidence="19">
    <location>
        <position position="407"/>
    </location>
</feature>
<gene>
    <name evidence="19" type="primary">Npffr2</name>
    <name evidence="19" type="ORF">HYPCIN_R02948</name>
</gene>
<keyword evidence="6 17" id="KW-0472">Membrane</keyword>
<dbReference type="GO" id="GO:0042277">
    <property type="term" value="F:peptide binding"/>
    <property type="evidence" value="ECO:0007669"/>
    <property type="project" value="TreeGrafter"/>
</dbReference>
<dbReference type="InterPro" id="IPR017452">
    <property type="entry name" value="GPCR_Rhodpsn_7TM"/>
</dbReference>
<dbReference type="AlphaFoldDB" id="A0A7L2Q0X0"/>
<dbReference type="GO" id="GO:0005886">
    <property type="term" value="C:plasma membrane"/>
    <property type="evidence" value="ECO:0007669"/>
    <property type="project" value="UniProtKB-SubCell"/>
</dbReference>
<evidence type="ECO:0000256" key="11">
    <source>
        <dbReference type="ARBA" id="ARBA00025478"/>
    </source>
</evidence>
<evidence type="ECO:0000259" key="18">
    <source>
        <dbReference type="PROSITE" id="PS50262"/>
    </source>
</evidence>
<feature type="transmembrane region" description="Helical" evidence="17">
    <location>
        <begin position="43"/>
        <end position="71"/>
    </location>
</feature>
<sequence length="407" mass="45693">RRMDSNTSLDWPHLDLLNYNGTYKHLYWEGNVSYVDFYLHQPWVAAVFITSYLLIFLLCMVGNGGVCFIVLRSKHMRTVTNLFILNLAVSDLLVGLFCMPTTLLDNIIAGWPFGSLVCKMSGMVQGISVSASVFTLVAIAVDRFRCIVHPFKQKLTIPAAVATIAAIWVLAVAIMCPSAVLLRAREEKRFRVLLGAGNATRPVFWCREEWPEPAMRRIYTTVLFANIYLAPLSLIVLVYARIGLSLSRAAAPGPGKRSQERRQGAWKRKRKAIQMLVLVTLLFALSWLPLWTLMLLSDYASLSDLQLQLINTYIYPLAHWLAFFNSSVNPLIYGFCNENFRRGFQAVLGLQLCSRPACSQPAPGNAVLPAAPRQLPRDPAPQTAKRGNWVNNQQDLLMEELKGNGME</sequence>
<feature type="transmembrane region" description="Helical" evidence="17">
    <location>
        <begin position="218"/>
        <end position="240"/>
    </location>
</feature>
<dbReference type="InterPro" id="IPR000276">
    <property type="entry name" value="GPCR_Rhodpsn"/>
</dbReference>
<dbReference type="PROSITE" id="PS50262">
    <property type="entry name" value="G_PROTEIN_RECEP_F1_2"/>
    <property type="match status" value="1"/>
</dbReference>
<feature type="transmembrane region" description="Helical" evidence="17">
    <location>
        <begin position="123"/>
        <end position="144"/>
    </location>
</feature>
<evidence type="ECO:0000256" key="3">
    <source>
        <dbReference type="ARBA" id="ARBA00022692"/>
    </source>
</evidence>
<keyword evidence="5 15" id="KW-0297">G-protein coupled receptor</keyword>
<feature type="transmembrane region" description="Helical" evidence="17">
    <location>
        <begin position="83"/>
        <end position="103"/>
    </location>
</feature>
<dbReference type="OrthoDB" id="5953793at2759"/>
<evidence type="ECO:0000256" key="8">
    <source>
        <dbReference type="ARBA" id="ARBA00023170"/>
    </source>
</evidence>
<dbReference type="InterPro" id="IPR005397">
    <property type="entry name" value="NPFF_rcpt_2"/>
</dbReference>
<keyword evidence="4 17" id="KW-1133">Transmembrane helix</keyword>
<evidence type="ECO:0000256" key="10">
    <source>
        <dbReference type="ARBA" id="ARBA00023224"/>
    </source>
</evidence>
<dbReference type="Gene3D" id="1.20.1070.10">
    <property type="entry name" value="Rhodopsin 7-helix transmembrane proteins"/>
    <property type="match status" value="1"/>
</dbReference>
<dbReference type="PANTHER" id="PTHR24241">
    <property type="entry name" value="NEUROPEPTIDE RECEPTOR-RELATED G-PROTEIN COUPLED RECEPTOR"/>
    <property type="match status" value="1"/>
</dbReference>
<dbReference type="GO" id="GO:0043408">
    <property type="term" value="P:regulation of MAPK cascade"/>
    <property type="evidence" value="ECO:0007669"/>
    <property type="project" value="InterPro"/>
</dbReference>
<comment type="subcellular location">
    <subcellularLocation>
        <location evidence="1">Cell membrane</location>
        <topology evidence="1">Multi-pass membrane protein</topology>
    </subcellularLocation>
</comment>
<organism evidence="19 20">
    <name type="scientific">Hypocryptadius cinnamomeus</name>
    <dbReference type="NCBI Taxonomy" id="589841"/>
    <lineage>
        <taxon>Eukaryota</taxon>
        <taxon>Metazoa</taxon>
        <taxon>Chordata</taxon>
        <taxon>Craniata</taxon>
        <taxon>Vertebrata</taxon>
        <taxon>Euteleostomi</taxon>
        <taxon>Archelosauria</taxon>
        <taxon>Archosauria</taxon>
        <taxon>Dinosauria</taxon>
        <taxon>Saurischia</taxon>
        <taxon>Theropoda</taxon>
        <taxon>Coelurosauria</taxon>
        <taxon>Aves</taxon>
        <taxon>Neognathae</taxon>
        <taxon>Neoaves</taxon>
        <taxon>Telluraves</taxon>
        <taxon>Australaves</taxon>
        <taxon>Passeriformes</taxon>
        <taxon>Sylvioidea</taxon>
        <taxon>Zosteropidae</taxon>
        <taxon>Hypocryptadius</taxon>
    </lineage>
</organism>
<dbReference type="PRINTS" id="PR01572">
    <property type="entry name" value="NPFFRECEPTR2"/>
</dbReference>
<feature type="transmembrane region" description="Helical" evidence="17">
    <location>
        <begin position="156"/>
        <end position="182"/>
    </location>
</feature>
<dbReference type="GO" id="GO:0031628">
    <property type="term" value="F:opioid receptor binding"/>
    <property type="evidence" value="ECO:0007669"/>
    <property type="project" value="InterPro"/>
</dbReference>
<evidence type="ECO:0000256" key="7">
    <source>
        <dbReference type="ARBA" id="ARBA00023157"/>
    </source>
</evidence>
<dbReference type="FunFam" id="1.20.1070.10:FF:000153">
    <property type="entry name" value="Neuropeptide FF receptor 1"/>
    <property type="match status" value="1"/>
</dbReference>
<evidence type="ECO:0000313" key="19">
    <source>
        <dbReference type="EMBL" id="NXR89696.1"/>
    </source>
</evidence>
<dbReference type="GO" id="GO:0032870">
    <property type="term" value="P:cellular response to hormone stimulus"/>
    <property type="evidence" value="ECO:0007669"/>
    <property type="project" value="TreeGrafter"/>
</dbReference>
<feature type="region of interest" description="Disordered" evidence="16">
    <location>
        <begin position="369"/>
        <end position="388"/>
    </location>
</feature>
<dbReference type="PROSITE" id="PS00237">
    <property type="entry name" value="G_PROTEIN_RECEP_F1_1"/>
    <property type="match status" value="1"/>
</dbReference>
<keyword evidence="8 15" id="KW-0675">Receptor</keyword>
<keyword evidence="9" id="KW-0325">Glycoprotein</keyword>
<comment type="caution">
    <text evidence="19">The sequence shown here is derived from an EMBL/GenBank/DDBJ whole genome shotgun (WGS) entry which is preliminary data.</text>
</comment>
<evidence type="ECO:0000256" key="5">
    <source>
        <dbReference type="ARBA" id="ARBA00023040"/>
    </source>
</evidence>
<dbReference type="PRINTS" id="PR00237">
    <property type="entry name" value="GPCRRHODOPSN"/>
</dbReference>
<evidence type="ECO:0000256" key="2">
    <source>
        <dbReference type="ARBA" id="ARBA00022475"/>
    </source>
</evidence>
<feature type="transmembrane region" description="Helical" evidence="17">
    <location>
        <begin position="313"/>
        <end position="336"/>
    </location>
</feature>
<keyword evidence="20" id="KW-1185">Reference proteome</keyword>
<evidence type="ECO:0000313" key="20">
    <source>
        <dbReference type="Proteomes" id="UP000574191"/>
    </source>
</evidence>